<dbReference type="SUPFAM" id="SSF52980">
    <property type="entry name" value="Restriction endonuclease-like"/>
    <property type="match status" value="1"/>
</dbReference>
<keyword evidence="3" id="KW-0540">Nuclease</keyword>
<reference evidence="3 4" key="1">
    <citation type="submission" date="2019-02" db="EMBL/GenBank/DDBJ databases">
        <title>Apibacter muscae sp. nov.: a novel member of the house fly microbiota.</title>
        <authorList>
            <person name="Park R."/>
        </authorList>
    </citation>
    <scope>NUCLEOTIDE SEQUENCE [LARGE SCALE GENOMIC DNA]</scope>
    <source>
        <strain evidence="3 4">AL1</strain>
    </source>
</reference>
<dbReference type="PANTHER" id="PTHR34039">
    <property type="entry name" value="UPF0102 PROTEIN YRAN"/>
    <property type="match status" value="1"/>
</dbReference>
<keyword evidence="4" id="KW-1185">Reference proteome</keyword>
<comment type="similarity">
    <text evidence="1 2">Belongs to the UPF0102 family.</text>
</comment>
<dbReference type="Pfam" id="PF02021">
    <property type="entry name" value="UPF0102"/>
    <property type="match status" value="1"/>
</dbReference>
<dbReference type="GO" id="GO:0003676">
    <property type="term" value="F:nucleic acid binding"/>
    <property type="evidence" value="ECO:0007669"/>
    <property type="project" value="InterPro"/>
</dbReference>
<gene>
    <name evidence="3" type="ORF">ETU09_04310</name>
</gene>
<dbReference type="AlphaFoldDB" id="A0A563DGB5"/>
<evidence type="ECO:0000313" key="4">
    <source>
        <dbReference type="Proteomes" id="UP000319499"/>
    </source>
</evidence>
<evidence type="ECO:0000256" key="2">
    <source>
        <dbReference type="HAMAP-Rule" id="MF_00048"/>
    </source>
</evidence>
<dbReference type="InterPro" id="IPR011335">
    <property type="entry name" value="Restrct_endonuc-II-like"/>
</dbReference>
<dbReference type="Proteomes" id="UP000319499">
    <property type="component" value="Unassembled WGS sequence"/>
</dbReference>
<name>A0A563DGB5_9FLAO</name>
<dbReference type="CDD" id="cd20736">
    <property type="entry name" value="PoNe_Nuclease"/>
    <property type="match status" value="1"/>
</dbReference>
<dbReference type="InterPro" id="IPR003509">
    <property type="entry name" value="UPF0102_YraN-like"/>
</dbReference>
<dbReference type="EMBL" id="SELH01000016">
    <property type="protein sequence ID" value="TWP29071.1"/>
    <property type="molecule type" value="Genomic_DNA"/>
</dbReference>
<dbReference type="Gene3D" id="3.40.1350.10">
    <property type="match status" value="1"/>
</dbReference>
<dbReference type="RefSeq" id="WP_146292103.1">
    <property type="nucleotide sequence ID" value="NZ_SELH01000016.1"/>
</dbReference>
<dbReference type="InterPro" id="IPR011856">
    <property type="entry name" value="tRNA_endonuc-like_dom_sf"/>
</dbReference>
<dbReference type="HAMAP" id="MF_00048">
    <property type="entry name" value="UPF0102"/>
    <property type="match status" value="1"/>
</dbReference>
<evidence type="ECO:0000256" key="1">
    <source>
        <dbReference type="ARBA" id="ARBA00006738"/>
    </source>
</evidence>
<dbReference type="GO" id="GO:0004519">
    <property type="term" value="F:endonuclease activity"/>
    <property type="evidence" value="ECO:0007669"/>
    <property type="project" value="UniProtKB-KW"/>
</dbReference>
<keyword evidence="3" id="KW-0378">Hydrolase</keyword>
<protein>
    <recommendedName>
        <fullName evidence="2">UPF0102 protein ETU09_04310</fullName>
    </recommendedName>
</protein>
<dbReference type="PANTHER" id="PTHR34039:SF1">
    <property type="entry name" value="UPF0102 PROTEIN YRAN"/>
    <property type="match status" value="1"/>
</dbReference>
<keyword evidence="3" id="KW-0255">Endonuclease</keyword>
<accession>A0A563DGB5</accession>
<evidence type="ECO:0000313" key="3">
    <source>
        <dbReference type="EMBL" id="TWP29071.1"/>
    </source>
</evidence>
<organism evidence="3 4">
    <name type="scientific">Apibacter muscae</name>
    <dbReference type="NCBI Taxonomy" id="2509004"/>
    <lineage>
        <taxon>Bacteria</taxon>
        <taxon>Pseudomonadati</taxon>
        <taxon>Bacteroidota</taxon>
        <taxon>Flavobacteriia</taxon>
        <taxon>Flavobacteriales</taxon>
        <taxon>Weeksellaceae</taxon>
        <taxon>Apibacter</taxon>
    </lineage>
</organism>
<sequence>MAIHNDFGKEAEKEAQKYLRNKGYSILETNWRFHRAEIDIIALYCSDLVIVEVKARSGNYLINPEEAVNDYKKKLLIEAANHYAENYPEEINVRFDIISLIKKENHWQVNHIEDAFEVIL</sequence>
<comment type="caution">
    <text evidence="3">The sequence shown here is derived from an EMBL/GenBank/DDBJ whole genome shotgun (WGS) entry which is preliminary data.</text>
</comment>
<dbReference type="OrthoDB" id="9802516at2"/>
<proteinExistence type="inferred from homology"/>